<dbReference type="InterPro" id="IPR016155">
    <property type="entry name" value="Mopterin_synth/thiamin_S_b"/>
</dbReference>
<feature type="domain" description="Mut7-C RNAse" evidence="1">
    <location>
        <begin position="98"/>
        <end position="240"/>
    </location>
</feature>
<sequence>MVAIAHFRFYAELNQFLAPRHRQRSFSYALSRDATVKHTIEALGAPHTEVELILVDGESVDFSWRLQGGERVSVYPHFSTLDISALTKVRGPSLRGERFIADAHLGQLAKNLRMLGFDVLYRNDYSDAEVARIAAEDERIVLTRDRDLLIRKEIVRGCYLHAVPCDEQIAELVARFDLSGSARAFSRCLTCNGVLRVVEKSAVAHRVPTHSRRFYDRFFECEVCAQVYWEGSHVAHMRERVAQMLGGNGNRESIGVHGL</sequence>
<dbReference type="EMBL" id="QYUN01000002">
    <property type="protein sequence ID" value="RJG08052.1"/>
    <property type="molecule type" value="Genomic_DNA"/>
</dbReference>
<reference evidence="3 4" key="1">
    <citation type="submission" date="2018-09" db="EMBL/GenBank/DDBJ databases">
        <authorList>
            <person name="Zhu H."/>
        </authorList>
    </citation>
    <scope>NUCLEOTIDE SEQUENCE [LARGE SCALE GENOMIC DNA]</scope>
    <source>
        <strain evidence="3 4">K2R10-39</strain>
    </source>
</reference>
<name>A0A418X6D2_9BURK</name>
<accession>A0A418X6D2</accession>
<dbReference type="OrthoDB" id="9797655at2"/>
<keyword evidence="4" id="KW-1185">Reference proteome</keyword>
<feature type="domain" description="Ubiquitin Mut7-C" evidence="2">
    <location>
        <begin position="3"/>
        <end position="81"/>
    </location>
</feature>
<dbReference type="Proteomes" id="UP000285190">
    <property type="component" value="Unassembled WGS sequence"/>
</dbReference>
<dbReference type="Pfam" id="PF01927">
    <property type="entry name" value="Mut7-C"/>
    <property type="match status" value="1"/>
</dbReference>
<dbReference type="InterPro" id="IPR002782">
    <property type="entry name" value="Mut7-C_RNAse_dom"/>
</dbReference>
<proteinExistence type="predicted"/>
<dbReference type="PANTHER" id="PTHR39081">
    <property type="entry name" value="MUT7-C DOMAIN-CONTAINING PROTEIN"/>
    <property type="match status" value="1"/>
</dbReference>
<dbReference type="InterPro" id="IPR027798">
    <property type="entry name" value="Ub_Mut7C"/>
</dbReference>
<comment type="caution">
    <text evidence="3">The sequence shown here is derived from an EMBL/GenBank/DDBJ whole genome shotgun (WGS) entry which is preliminary data.</text>
</comment>
<gene>
    <name evidence="3" type="ORF">D3870_13080</name>
</gene>
<evidence type="ECO:0000259" key="2">
    <source>
        <dbReference type="Pfam" id="PF14451"/>
    </source>
</evidence>
<evidence type="ECO:0000313" key="4">
    <source>
        <dbReference type="Proteomes" id="UP000285190"/>
    </source>
</evidence>
<evidence type="ECO:0000259" key="1">
    <source>
        <dbReference type="Pfam" id="PF01927"/>
    </source>
</evidence>
<organism evidence="3 4">
    <name type="scientific">Noviherbaspirillum cavernae</name>
    <dbReference type="NCBI Taxonomy" id="2320862"/>
    <lineage>
        <taxon>Bacteria</taxon>
        <taxon>Pseudomonadati</taxon>
        <taxon>Pseudomonadota</taxon>
        <taxon>Betaproteobacteria</taxon>
        <taxon>Burkholderiales</taxon>
        <taxon>Oxalobacteraceae</taxon>
        <taxon>Noviherbaspirillum</taxon>
    </lineage>
</organism>
<dbReference type="AlphaFoldDB" id="A0A418X6D2"/>
<evidence type="ECO:0000313" key="3">
    <source>
        <dbReference type="EMBL" id="RJG08052.1"/>
    </source>
</evidence>
<dbReference type="SUPFAM" id="SSF54285">
    <property type="entry name" value="MoaD/ThiS"/>
    <property type="match status" value="1"/>
</dbReference>
<dbReference type="Pfam" id="PF14451">
    <property type="entry name" value="Ub-Mut7C"/>
    <property type="match status" value="1"/>
</dbReference>
<protein>
    <submittedName>
        <fullName evidence="3">Twitching motility protein PilT</fullName>
    </submittedName>
</protein>
<dbReference type="PANTHER" id="PTHR39081:SF1">
    <property type="entry name" value="MUT7-C RNASE DOMAIN-CONTAINING PROTEIN"/>
    <property type="match status" value="1"/>
</dbReference>